<dbReference type="EMBL" id="BMIQ01000001">
    <property type="protein sequence ID" value="GGD87301.1"/>
    <property type="molecule type" value="Genomic_DNA"/>
</dbReference>
<proteinExistence type="predicted"/>
<comment type="caution">
    <text evidence="1">The sequence shown here is derived from an EMBL/GenBank/DDBJ whole genome shotgun (WGS) entry which is preliminary data.</text>
</comment>
<dbReference type="RefSeq" id="WP_188906420.1">
    <property type="nucleotide sequence ID" value="NZ_BMIQ01000001.1"/>
</dbReference>
<sequence>MIELEQKVVGRFRELGSKKMRGIDAWEQSQVRIGDAISYDRYGSEELRRMRPGRADEPSRHVFTLTVEGALRVQGVGFETFLGTVLVDAEEVANRKQDGAPIYLLRGVDLKPNTWQYWNSGLTKIAFRVSQVWYLVVRASDGMHLFSRAPGERRPDLPSFLKALRRKRRIYEEDFAGFRREAIVMPEAESWLADGRIGGSGHCIGSIYATDLSSREGLRLGPGPSFRPAMHLHWTTPLGWARSVEVIKATDGTLFAGMTVAEVIRQEREAEEAKAGPLTADDDPFAELLVI</sequence>
<gene>
    <name evidence="1" type="ORF">GCM10011390_02510</name>
</gene>
<protein>
    <submittedName>
        <fullName evidence="1">Uncharacterized protein</fullName>
    </submittedName>
</protein>
<accession>A0A916ZD90</accession>
<name>A0A916ZD90_9HYPH</name>
<dbReference type="AlphaFoldDB" id="A0A916ZD90"/>
<evidence type="ECO:0000313" key="1">
    <source>
        <dbReference type="EMBL" id="GGD87301.1"/>
    </source>
</evidence>
<reference evidence="1" key="1">
    <citation type="journal article" date="2014" name="Int. J. Syst. Evol. Microbiol.">
        <title>Complete genome sequence of Corynebacterium casei LMG S-19264T (=DSM 44701T), isolated from a smear-ripened cheese.</title>
        <authorList>
            <consortium name="US DOE Joint Genome Institute (JGI-PGF)"/>
            <person name="Walter F."/>
            <person name="Albersmeier A."/>
            <person name="Kalinowski J."/>
            <person name="Ruckert C."/>
        </authorList>
    </citation>
    <scope>NUCLEOTIDE SEQUENCE</scope>
    <source>
        <strain evidence="1">CGMCC 1.15367</strain>
    </source>
</reference>
<keyword evidence="2" id="KW-1185">Reference proteome</keyword>
<organism evidence="1 2">
    <name type="scientific">Aureimonas endophytica</name>
    <dbReference type="NCBI Taxonomy" id="2027858"/>
    <lineage>
        <taxon>Bacteria</taxon>
        <taxon>Pseudomonadati</taxon>
        <taxon>Pseudomonadota</taxon>
        <taxon>Alphaproteobacteria</taxon>
        <taxon>Hyphomicrobiales</taxon>
        <taxon>Aurantimonadaceae</taxon>
        <taxon>Aureimonas</taxon>
    </lineage>
</organism>
<evidence type="ECO:0000313" key="2">
    <source>
        <dbReference type="Proteomes" id="UP000644699"/>
    </source>
</evidence>
<reference evidence="1" key="2">
    <citation type="submission" date="2020-09" db="EMBL/GenBank/DDBJ databases">
        <authorList>
            <person name="Sun Q."/>
            <person name="Zhou Y."/>
        </authorList>
    </citation>
    <scope>NUCLEOTIDE SEQUENCE</scope>
    <source>
        <strain evidence="1">CGMCC 1.15367</strain>
    </source>
</reference>
<dbReference type="Proteomes" id="UP000644699">
    <property type="component" value="Unassembled WGS sequence"/>
</dbReference>